<dbReference type="KEGG" id="ntp:CRH09_38155"/>
<evidence type="ECO:0000256" key="1">
    <source>
        <dbReference type="ARBA" id="ARBA00023125"/>
    </source>
</evidence>
<dbReference type="CDD" id="cd00093">
    <property type="entry name" value="HTH_XRE"/>
    <property type="match status" value="1"/>
</dbReference>
<dbReference type="Pfam" id="PF13560">
    <property type="entry name" value="HTH_31"/>
    <property type="match status" value="1"/>
</dbReference>
<dbReference type="SMART" id="SM00530">
    <property type="entry name" value="HTH_XRE"/>
    <property type="match status" value="1"/>
</dbReference>
<keyword evidence="1" id="KW-0238">DNA-binding</keyword>
<dbReference type="GO" id="GO:0003677">
    <property type="term" value="F:DNA binding"/>
    <property type="evidence" value="ECO:0007669"/>
    <property type="project" value="UniProtKB-KW"/>
</dbReference>
<evidence type="ECO:0000313" key="4">
    <source>
        <dbReference type="Proteomes" id="UP000221961"/>
    </source>
</evidence>
<reference evidence="3 4" key="1">
    <citation type="submission" date="2017-10" db="EMBL/GenBank/DDBJ databases">
        <title>Comparative genomics between pathogenic Norcardia.</title>
        <authorList>
            <person name="Zeng L."/>
        </authorList>
    </citation>
    <scope>NUCLEOTIDE SEQUENCE [LARGE SCALE GENOMIC DNA]</scope>
    <source>
        <strain evidence="3 4">NC_YFY_NT001</strain>
    </source>
</reference>
<sequence>MFRMELRDIAREINRTVGNELRAARARRGLTRPRLAAASGLAVSTIQRFENGERSPDLLQLHALCDALGISPQEIVAKTQELVERHRR</sequence>
<evidence type="ECO:0000259" key="2">
    <source>
        <dbReference type="PROSITE" id="PS50943"/>
    </source>
</evidence>
<dbReference type="EMBL" id="CP023778">
    <property type="protein sequence ID" value="ATL71137.1"/>
    <property type="molecule type" value="Genomic_DNA"/>
</dbReference>
<dbReference type="Proteomes" id="UP000221961">
    <property type="component" value="Chromosome"/>
</dbReference>
<dbReference type="GO" id="GO:0005829">
    <property type="term" value="C:cytosol"/>
    <property type="evidence" value="ECO:0007669"/>
    <property type="project" value="TreeGrafter"/>
</dbReference>
<dbReference type="PANTHER" id="PTHR46797:SF1">
    <property type="entry name" value="METHYLPHOSPHONATE SYNTHASE"/>
    <property type="match status" value="1"/>
</dbReference>
<gene>
    <name evidence="3" type="ORF">CRH09_38155</name>
</gene>
<dbReference type="PROSITE" id="PS50943">
    <property type="entry name" value="HTH_CROC1"/>
    <property type="match status" value="1"/>
</dbReference>
<dbReference type="Gene3D" id="1.10.260.40">
    <property type="entry name" value="lambda repressor-like DNA-binding domains"/>
    <property type="match status" value="1"/>
</dbReference>
<dbReference type="PANTHER" id="PTHR46797">
    <property type="entry name" value="HTH-TYPE TRANSCRIPTIONAL REGULATOR"/>
    <property type="match status" value="1"/>
</dbReference>
<dbReference type="SUPFAM" id="SSF47413">
    <property type="entry name" value="lambda repressor-like DNA-binding domains"/>
    <property type="match status" value="1"/>
</dbReference>
<protein>
    <recommendedName>
        <fullName evidence="2">HTH cro/C1-type domain-containing protein</fullName>
    </recommendedName>
</protein>
<dbReference type="InterPro" id="IPR010982">
    <property type="entry name" value="Lambda_DNA-bd_dom_sf"/>
</dbReference>
<feature type="domain" description="HTH cro/C1-type" evidence="2">
    <location>
        <begin position="21"/>
        <end position="75"/>
    </location>
</feature>
<name>A0A291RV09_9NOCA</name>
<dbReference type="AlphaFoldDB" id="A0A291RV09"/>
<dbReference type="InterPro" id="IPR050807">
    <property type="entry name" value="TransReg_Diox_bact_type"/>
</dbReference>
<dbReference type="InterPro" id="IPR001387">
    <property type="entry name" value="Cro/C1-type_HTH"/>
</dbReference>
<proteinExistence type="predicted"/>
<accession>A0A291RV09</accession>
<organism evidence="3 4">
    <name type="scientific">Nocardia terpenica</name>
    <dbReference type="NCBI Taxonomy" id="455432"/>
    <lineage>
        <taxon>Bacteria</taxon>
        <taxon>Bacillati</taxon>
        <taxon>Actinomycetota</taxon>
        <taxon>Actinomycetes</taxon>
        <taxon>Mycobacteriales</taxon>
        <taxon>Nocardiaceae</taxon>
        <taxon>Nocardia</taxon>
    </lineage>
</organism>
<dbReference type="GO" id="GO:0003700">
    <property type="term" value="F:DNA-binding transcription factor activity"/>
    <property type="evidence" value="ECO:0007669"/>
    <property type="project" value="TreeGrafter"/>
</dbReference>
<evidence type="ECO:0000313" key="3">
    <source>
        <dbReference type="EMBL" id="ATL71137.1"/>
    </source>
</evidence>